<evidence type="ECO:0000313" key="3">
    <source>
        <dbReference type="Proteomes" id="UP001146067"/>
    </source>
</evidence>
<proteinExistence type="predicted"/>
<sequence>MPLALDPAGVTEPIVAGVGDPALAGYEFDALLDKNITDALRRERLAFHNLDVLERLADPRVGELIAVPGGDHGFVYRARFRADGGYDGGPVWGRLASAWRCCLAEFGPIDWDVEVYSSGHEWPRALSLPGTVLISHRLPASSVGAQWLYVLHELLHQWFGARIRLAPASHARWEAWVDAIAWTIAARVLGAEADQIYATVYKRQMVTSEPGLAERGSLVLAARRILRDDDAGLARFAAATTEAERRARARLPRTVADAPPLDAMKGPSDAV</sequence>
<keyword evidence="3" id="KW-1185">Reference proteome</keyword>
<evidence type="ECO:0000313" key="2">
    <source>
        <dbReference type="EMBL" id="MDA1360912.1"/>
    </source>
</evidence>
<gene>
    <name evidence="2" type="ORF">O1R50_14875</name>
</gene>
<feature type="region of interest" description="Disordered" evidence="1">
    <location>
        <begin position="248"/>
        <end position="271"/>
    </location>
</feature>
<dbReference type="EMBL" id="JAPZVP010000011">
    <property type="protein sequence ID" value="MDA1360912.1"/>
    <property type="molecule type" value="Genomic_DNA"/>
</dbReference>
<dbReference type="AlphaFoldDB" id="A0A9X3SQU7"/>
<accession>A0A9X3SQU7</accession>
<comment type="caution">
    <text evidence="2">The sequence shown here is derived from an EMBL/GenBank/DDBJ whole genome shotgun (WGS) entry which is preliminary data.</text>
</comment>
<dbReference type="Proteomes" id="UP001146067">
    <property type="component" value="Unassembled WGS sequence"/>
</dbReference>
<dbReference type="RefSeq" id="WP_270110873.1">
    <property type="nucleotide sequence ID" value="NZ_JAPZVP010000011.1"/>
</dbReference>
<evidence type="ECO:0000256" key="1">
    <source>
        <dbReference type="SAM" id="MobiDB-lite"/>
    </source>
</evidence>
<organism evidence="2 3">
    <name type="scientific">Glycomyces luteolus</name>
    <dbReference type="NCBI Taxonomy" id="2670330"/>
    <lineage>
        <taxon>Bacteria</taxon>
        <taxon>Bacillati</taxon>
        <taxon>Actinomycetota</taxon>
        <taxon>Actinomycetes</taxon>
        <taxon>Glycomycetales</taxon>
        <taxon>Glycomycetaceae</taxon>
        <taxon>Glycomyces</taxon>
    </lineage>
</organism>
<name>A0A9X3SQU7_9ACTN</name>
<protein>
    <submittedName>
        <fullName evidence="2">Uncharacterized protein</fullName>
    </submittedName>
</protein>
<reference evidence="2" key="1">
    <citation type="submission" date="2022-12" db="EMBL/GenBank/DDBJ databases">
        <title>Gycomyces niveus sp.nov.,a novel actinomycete isolated from soil in Shouguan.</title>
        <authorList>
            <person name="Yang X."/>
        </authorList>
    </citation>
    <scope>NUCLEOTIDE SEQUENCE</scope>
    <source>
        <strain evidence="2">NEAU-A15</strain>
    </source>
</reference>